<sequence length="314" mass="33900">MSRNKGRHYLLAHRASYSYPDEVTNSYGRALLLPRQISGQRVHHAELQVDPAPAESSERLDVAGNRTSYFHVTAPHKILEVSATSLITVTRRRPDLHSMPSPAWADAVSAVSGVRATGRGGQGEGPAAIMAVVDGVLASEYATPSEAVLEYALPSFMGGVTLTEAFMGLCRRLSEDLQYQPGHAGSSLESVLEQREGSAADFAHLMSACLRAVGLSARFVSGYVDRGAERGQQVPHAWVAVWVPGGGWVHVDPVYDQLVDERYVMLAWGRDLGDVAPLRGVAYSAEAAATLTVEVDLTRLSGEELDRLALHWGE</sequence>
<dbReference type="Gene3D" id="3.10.620.30">
    <property type="match status" value="1"/>
</dbReference>
<organism evidence="2 3">
    <name type="scientific">Bogoriella caseilytica</name>
    <dbReference type="NCBI Taxonomy" id="56055"/>
    <lineage>
        <taxon>Bacteria</taxon>
        <taxon>Bacillati</taxon>
        <taxon>Actinomycetota</taxon>
        <taxon>Actinomycetes</taxon>
        <taxon>Micrococcales</taxon>
        <taxon>Bogoriellaceae</taxon>
        <taxon>Bogoriella</taxon>
    </lineage>
</organism>
<gene>
    <name evidence="2" type="ORF">EDD31_1048</name>
</gene>
<accession>A0A3N2BBP4</accession>
<dbReference type="RefSeq" id="WP_123303219.1">
    <property type="nucleotide sequence ID" value="NZ_RKHK01000001.1"/>
</dbReference>
<dbReference type="InterPro" id="IPR038765">
    <property type="entry name" value="Papain-like_cys_pep_sf"/>
</dbReference>
<keyword evidence="2" id="KW-0378">Hydrolase</keyword>
<dbReference type="Pfam" id="PF01841">
    <property type="entry name" value="Transglut_core"/>
    <property type="match status" value="1"/>
</dbReference>
<reference evidence="2 3" key="1">
    <citation type="submission" date="2018-11" db="EMBL/GenBank/DDBJ databases">
        <title>Sequencing the genomes of 1000 actinobacteria strains.</title>
        <authorList>
            <person name="Klenk H.-P."/>
        </authorList>
    </citation>
    <scope>NUCLEOTIDE SEQUENCE [LARGE SCALE GENOMIC DNA]</scope>
    <source>
        <strain evidence="2 3">DSM 11294</strain>
    </source>
</reference>
<keyword evidence="3" id="KW-1185">Reference proteome</keyword>
<keyword evidence="2" id="KW-0645">Protease</keyword>
<dbReference type="PANTHER" id="PTHR33490">
    <property type="entry name" value="BLR5614 PROTEIN-RELATED"/>
    <property type="match status" value="1"/>
</dbReference>
<dbReference type="InterPro" id="IPR013589">
    <property type="entry name" value="Bac_transglu_N"/>
</dbReference>
<dbReference type="AlphaFoldDB" id="A0A3N2BBP4"/>
<evidence type="ECO:0000313" key="2">
    <source>
        <dbReference type="EMBL" id="ROR72689.1"/>
    </source>
</evidence>
<name>A0A3N2BBP4_9MICO</name>
<dbReference type="OrthoDB" id="9804023at2"/>
<protein>
    <submittedName>
        <fullName evidence="2">Transglutaminase-like putative cysteine protease</fullName>
    </submittedName>
</protein>
<dbReference type="PANTHER" id="PTHR33490:SF7">
    <property type="entry name" value="BLR2979 PROTEIN"/>
    <property type="match status" value="1"/>
</dbReference>
<dbReference type="Pfam" id="PF08379">
    <property type="entry name" value="Bact_transglu_N"/>
    <property type="match status" value="1"/>
</dbReference>
<feature type="domain" description="Transglutaminase-like" evidence="1">
    <location>
        <begin position="191"/>
        <end position="255"/>
    </location>
</feature>
<dbReference type="GO" id="GO:0006508">
    <property type="term" value="P:proteolysis"/>
    <property type="evidence" value="ECO:0007669"/>
    <property type="project" value="UniProtKB-KW"/>
</dbReference>
<dbReference type="GO" id="GO:0008233">
    <property type="term" value="F:peptidase activity"/>
    <property type="evidence" value="ECO:0007669"/>
    <property type="project" value="UniProtKB-KW"/>
</dbReference>
<dbReference type="Proteomes" id="UP000280668">
    <property type="component" value="Unassembled WGS sequence"/>
</dbReference>
<dbReference type="SUPFAM" id="SSF54001">
    <property type="entry name" value="Cysteine proteinases"/>
    <property type="match status" value="1"/>
</dbReference>
<comment type="caution">
    <text evidence="2">The sequence shown here is derived from an EMBL/GenBank/DDBJ whole genome shotgun (WGS) entry which is preliminary data.</text>
</comment>
<evidence type="ECO:0000313" key="3">
    <source>
        <dbReference type="Proteomes" id="UP000280668"/>
    </source>
</evidence>
<dbReference type="SMART" id="SM00460">
    <property type="entry name" value="TGc"/>
    <property type="match status" value="1"/>
</dbReference>
<dbReference type="InterPro" id="IPR002931">
    <property type="entry name" value="Transglutaminase-like"/>
</dbReference>
<dbReference type="EMBL" id="RKHK01000001">
    <property type="protein sequence ID" value="ROR72689.1"/>
    <property type="molecule type" value="Genomic_DNA"/>
</dbReference>
<proteinExistence type="predicted"/>
<evidence type="ECO:0000259" key="1">
    <source>
        <dbReference type="SMART" id="SM00460"/>
    </source>
</evidence>